<evidence type="ECO:0000313" key="2">
    <source>
        <dbReference type="EMBL" id="CAE7395415.1"/>
    </source>
</evidence>
<accession>A0A812QN47</accession>
<proteinExistence type="predicted"/>
<reference evidence="2" key="1">
    <citation type="submission" date="2021-02" db="EMBL/GenBank/DDBJ databases">
        <authorList>
            <person name="Dougan E. K."/>
            <person name="Rhodes N."/>
            <person name="Thang M."/>
            <person name="Chan C."/>
        </authorList>
    </citation>
    <scope>NUCLEOTIDE SEQUENCE</scope>
</reference>
<feature type="domain" description="PH" evidence="1">
    <location>
        <begin position="16"/>
        <end position="120"/>
    </location>
</feature>
<sequence>MQTYSSSPDQPLLGVPIREGTLWHLSAQDRFESVMFSLYVNGFAFSTLDGREASVSLSPFSLIRNCRFQSGECSRLKSFKVSLQEPDPCCYFAVRSTEEREAEEERSEWVLGLSHTILLIIDSLLPVAELSCDAVPGSPLTQRRLLAGYLIHRDDAETVSVVYCELQAPIGPRASLVMYENELCNGSIMEIAIFETSVCCDVVGINCSCFVVEGHHFACQSSSERKLWLRALSNLKVKLQNKAPEPSSEELLHFRSAIRENIVTLEATQESRISRTPLLKCLDKLGPWN</sequence>
<organism evidence="2 3">
    <name type="scientific">Symbiodinium pilosum</name>
    <name type="common">Dinoflagellate</name>
    <dbReference type="NCBI Taxonomy" id="2952"/>
    <lineage>
        <taxon>Eukaryota</taxon>
        <taxon>Sar</taxon>
        <taxon>Alveolata</taxon>
        <taxon>Dinophyceae</taxon>
        <taxon>Suessiales</taxon>
        <taxon>Symbiodiniaceae</taxon>
        <taxon>Symbiodinium</taxon>
    </lineage>
</organism>
<protein>
    <recommendedName>
        <fullName evidence="1">PH domain-containing protein</fullName>
    </recommendedName>
</protein>
<name>A0A812QN47_SYMPI</name>
<keyword evidence="3" id="KW-1185">Reference proteome</keyword>
<dbReference type="Proteomes" id="UP000649617">
    <property type="component" value="Unassembled WGS sequence"/>
</dbReference>
<evidence type="ECO:0000259" key="1">
    <source>
        <dbReference type="SMART" id="SM00233"/>
    </source>
</evidence>
<dbReference type="EMBL" id="CAJNIZ010017224">
    <property type="protein sequence ID" value="CAE7395415.1"/>
    <property type="molecule type" value="Genomic_DNA"/>
</dbReference>
<dbReference type="OrthoDB" id="413212at2759"/>
<dbReference type="AlphaFoldDB" id="A0A812QN47"/>
<dbReference type="SMART" id="SM00233">
    <property type="entry name" value="PH"/>
    <property type="match status" value="2"/>
</dbReference>
<comment type="caution">
    <text evidence="2">The sequence shown here is derived from an EMBL/GenBank/DDBJ whole genome shotgun (WGS) entry which is preliminary data.</text>
</comment>
<gene>
    <name evidence="2" type="ORF">SPIL2461_LOCUS9727</name>
</gene>
<dbReference type="InterPro" id="IPR001849">
    <property type="entry name" value="PH_domain"/>
</dbReference>
<feature type="domain" description="PH" evidence="1">
    <location>
        <begin position="144"/>
        <end position="239"/>
    </location>
</feature>
<evidence type="ECO:0000313" key="3">
    <source>
        <dbReference type="Proteomes" id="UP000649617"/>
    </source>
</evidence>